<sequence length="755" mass="86513">MNLDEIVNNIPDELKIHNIWCVRDKDKRPYKTNLVNGKLVGAKPTDSNTWGSLNEALALVGNTYSNWQGNNTKINGLGVFVSTSFVAIDLDHVINDKGELLPEAREIIESIDSYAEISPSGTGIHIITKSNKPLLKDGSKGIKLDNLTGWIQTDEKGPEIEIYQAKRYLTITGNVFGGQYELKESTKAIHDLYDKYFGHRDITKSDTVYTDFVSYEDGDTEIESMADKVILEIALNYRPKDDPMKFNRLFNDGDIEGYLSGSEADMGLIGIITEFTKDTRVIDCIYKKSNFYLSGERTAKWDRPDYKRDTILKALNSKDKEKSRLKVNENGTILHIIENVKAILDSMGYVMGYDVVKGEMTTTNMIYEKGLDHLMTHIYSYCREIGFNINDKILGLYVLNIALDNKFNPFKDYLEKCESVRYKGEIDKLIKTLEYDIPFSEVHDYKKIEELYNTMIKKWLISVVAINYNDNLMDDSSKAVEGTLVLKGEQGIGKTTWLRNLVPKGFFKEGGTLTDSKDNKMETYKYIIVELGELETTTRKQASGFLKNELTRTSIEYRPPYGKSVIKFARHTIFCGSVNEDSFLKDSTGNRRFWVVPVKDINLNNDVDIDKLWSEVVGLYKAGNKWFLTKEERELLDELNNEYIGLSPIGMEIRNTFDFNKPKDSWRYVEPSTVYEIIRGGLGGNYISDNVISDQLKILGCKRTDKRWVPSLKKQQRLWLVPPLKNNLWSMNSPSKPKIWKLEEGKMVECDDWGK</sequence>
<dbReference type="InterPro" id="IPR007936">
    <property type="entry name" value="VapE-like_dom"/>
</dbReference>
<reference evidence="2" key="1">
    <citation type="submission" date="2022-12" db="EMBL/GenBank/DDBJ databases">
        <title>Peptostreptococcus.</title>
        <authorList>
            <person name="Lee S.H."/>
        </authorList>
    </citation>
    <scope>NUCLEOTIDE SEQUENCE</scope>
    <source>
        <strain evidence="2">CBA3647</strain>
    </source>
</reference>
<dbReference type="PANTHER" id="PTHR34985:SF1">
    <property type="entry name" value="SLR0554 PROTEIN"/>
    <property type="match status" value="1"/>
</dbReference>
<dbReference type="Proteomes" id="UP001164187">
    <property type="component" value="Chromosome"/>
</dbReference>
<organism evidence="2 3">
    <name type="scientific">Peptostreptococcus equinus</name>
    <dbReference type="NCBI Taxonomy" id="3003601"/>
    <lineage>
        <taxon>Bacteria</taxon>
        <taxon>Bacillati</taxon>
        <taxon>Bacillota</taxon>
        <taxon>Clostridia</taxon>
        <taxon>Peptostreptococcales</taxon>
        <taxon>Peptostreptococcaceae</taxon>
        <taxon>Peptostreptococcus</taxon>
    </lineage>
</organism>
<dbReference type="PANTHER" id="PTHR34985">
    <property type="entry name" value="SLR0554 PROTEIN"/>
    <property type="match status" value="1"/>
</dbReference>
<evidence type="ECO:0000313" key="3">
    <source>
        <dbReference type="Proteomes" id="UP001164187"/>
    </source>
</evidence>
<proteinExistence type="predicted"/>
<gene>
    <name evidence="2" type="ORF">O0R46_07360</name>
</gene>
<accession>A0ABY7JM21</accession>
<dbReference type="RefSeq" id="WP_269311088.1">
    <property type="nucleotide sequence ID" value="NZ_CP114052.1"/>
</dbReference>
<dbReference type="Pfam" id="PF05272">
    <property type="entry name" value="VapE-like_dom"/>
    <property type="match status" value="1"/>
</dbReference>
<evidence type="ECO:0000313" key="2">
    <source>
        <dbReference type="EMBL" id="WAW14413.1"/>
    </source>
</evidence>
<evidence type="ECO:0000259" key="1">
    <source>
        <dbReference type="Pfam" id="PF05272"/>
    </source>
</evidence>
<dbReference type="EMBL" id="CP114052">
    <property type="protein sequence ID" value="WAW14413.1"/>
    <property type="molecule type" value="Genomic_DNA"/>
</dbReference>
<keyword evidence="3" id="KW-1185">Reference proteome</keyword>
<feature type="domain" description="Virulence-associated protein E-like" evidence="1">
    <location>
        <begin position="449"/>
        <end position="643"/>
    </location>
</feature>
<protein>
    <submittedName>
        <fullName evidence="2">VapE family protein</fullName>
    </submittedName>
</protein>
<name>A0ABY7JM21_9FIRM</name>